<organism evidence="3 4">
    <name type="scientific">Marmota monax</name>
    <name type="common">Woodchuck</name>
    <dbReference type="NCBI Taxonomy" id="9995"/>
    <lineage>
        <taxon>Eukaryota</taxon>
        <taxon>Metazoa</taxon>
        <taxon>Chordata</taxon>
        <taxon>Craniata</taxon>
        <taxon>Vertebrata</taxon>
        <taxon>Euteleostomi</taxon>
        <taxon>Mammalia</taxon>
        <taxon>Eutheria</taxon>
        <taxon>Euarchontoglires</taxon>
        <taxon>Glires</taxon>
        <taxon>Rodentia</taxon>
        <taxon>Sciuromorpha</taxon>
        <taxon>Sciuridae</taxon>
        <taxon>Xerinae</taxon>
        <taxon>Marmotini</taxon>
        <taxon>Marmota</taxon>
    </lineage>
</organism>
<dbReference type="Pfam" id="PF00612">
    <property type="entry name" value="IQ"/>
    <property type="match status" value="1"/>
</dbReference>
<comment type="caution">
    <text evidence="3">The sequence shown here is derived from an EMBL/GenBank/DDBJ whole genome shotgun (WGS) entry which is preliminary data.</text>
</comment>
<dbReference type="PROSITE" id="PS50096">
    <property type="entry name" value="IQ"/>
    <property type="match status" value="1"/>
</dbReference>
<dbReference type="SMART" id="SM00015">
    <property type="entry name" value="IQ"/>
    <property type="match status" value="2"/>
</dbReference>
<dbReference type="AlphaFoldDB" id="A0A834UKC2"/>
<feature type="region of interest" description="Disordered" evidence="1">
    <location>
        <begin position="208"/>
        <end position="276"/>
    </location>
</feature>
<name>A0A834UKC2_MARMO</name>
<dbReference type="PANTHER" id="PTHR14690:SF6">
    <property type="entry name" value="IQ AND AAA DOMAIN-CONTAINING PROTEIN 1-LIKE"/>
    <property type="match status" value="1"/>
</dbReference>
<feature type="signal peptide" evidence="2">
    <location>
        <begin position="1"/>
        <end position="16"/>
    </location>
</feature>
<evidence type="ECO:0000313" key="4">
    <source>
        <dbReference type="Proteomes" id="UP000662637"/>
    </source>
</evidence>
<evidence type="ECO:0000313" key="3">
    <source>
        <dbReference type="EMBL" id="KAF7461982.1"/>
    </source>
</evidence>
<dbReference type="PANTHER" id="PTHR14690">
    <property type="entry name" value="IQ MOTIF CONTAINING WITH AAA DOMAIN 1"/>
    <property type="match status" value="1"/>
</dbReference>
<gene>
    <name evidence="3" type="ORF">GHT09_013310</name>
</gene>
<reference evidence="3" key="1">
    <citation type="submission" date="2020-08" db="EMBL/GenBank/DDBJ databases">
        <authorList>
            <person name="Shumante A."/>
            <person name="Zimin A.V."/>
            <person name="Puiu D."/>
            <person name="Salzberg S.L."/>
        </authorList>
    </citation>
    <scope>NUCLEOTIDE SEQUENCE</scope>
    <source>
        <strain evidence="3">WC2-LM</strain>
        <tissue evidence="3">Liver</tissue>
    </source>
</reference>
<evidence type="ECO:0000256" key="2">
    <source>
        <dbReference type="SAM" id="SignalP"/>
    </source>
</evidence>
<feature type="compositionally biased region" description="Basic and acidic residues" evidence="1">
    <location>
        <begin position="260"/>
        <end position="276"/>
    </location>
</feature>
<evidence type="ECO:0000256" key="1">
    <source>
        <dbReference type="SAM" id="MobiDB-lite"/>
    </source>
</evidence>
<keyword evidence="2" id="KW-0732">Signal</keyword>
<protein>
    <submittedName>
        <fullName evidence="3">Uncharacterized protein</fullName>
    </submittedName>
</protein>
<dbReference type="InterPro" id="IPR000048">
    <property type="entry name" value="IQ_motif_EF-hand-BS"/>
</dbReference>
<dbReference type="InterPro" id="IPR052267">
    <property type="entry name" value="N-DRC_Component"/>
</dbReference>
<dbReference type="Proteomes" id="UP000662637">
    <property type="component" value="Unassembled WGS sequence"/>
</dbReference>
<feature type="compositionally biased region" description="Basic and acidic residues" evidence="1">
    <location>
        <begin position="208"/>
        <end position="242"/>
    </location>
</feature>
<dbReference type="EMBL" id="WJEC01008469">
    <property type="protein sequence ID" value="KAF7461982.1"/>
    <property type="molecule type" value="Genomic_DNA"/>
</dbReference>
<proteinExistence type="predicted"/>
<feature type="chain" id="PRO_5032397581" evidence="2">
    <location>
        <begin position="17"/>
        <end position="321"/>
    </location>
</feature>
<sequence length="321" mass="38256">MQALPHVLLLFCPCSGQTFTGINRTDAIILIQTSERARQGRLRATFMQEIQREEERDRKIREEGHQRFTQDQSAVIIQKVWKGHQQRKRTQQDRLAEMEFIGMLPSTNQAERFRIMSRAKLREETRRLRQVEKEEQFRLAMEKTPEALREVEGPDLKEKMKDQIRQWFIECHALTGRFPDYPEESLGGSYLIFADKTPEQVKLELEIQSQESKKKEQEKNKKKETGQPTPEKNKKKEKEKKTRVVRHLLKHRADLWQNRPESKHPDQNFDSETLRKEKRKEVELEIRIQVDELMRQELKNLRLAVDKEEERPLKAPKAVEG</sequence>
<accession>A0A834UKC2</accession>